<dbReference type="EMBL" id="JBFRYA010000009">
    <property type="protein sequence ID" value="MEX1669617.1"/>
    <property type="molecule type" value="Genomic_DNA"/>
</dbReference>
<dbReference type="PRINTS" id="PR00081">
    <property type="entry name" value="GDHRDH"/>
</dbReference>
<evidence type="ECO:0000313" key="3">
    <source>
        <dbReference type="EMBL" id="MEX1669617.1"/>
    </source>
</evidence>
<comment type="caution">
    <text evidence="3">The sequence shown here is derived from an EMBL/GenBank/DDBJ whole genome shotgun (WGS) entry which is preliminary data.</text>
</comment>
<protein>
    <submittedName>
        <fullName evidence="3">SDR family NAD(P)-dependent oxidoreductase</fullName>
        <ecNumber evidence="3">1.1.1.-</ecNumber>
    </submittedName>
</protein>
<dbReference type="InterPro" id="IPR036291">
    <property type="entry name" value="NAD(P)-bd_dom_sf"/>
</dbReference>
<proteinExistence type="inferred from homology"/>
<dbReference type="InterPro" id="IPR002347">
    <property type="entry name" value="SDR_fam"/>
</dbReference>
<gene>
    <name evidence="3" type="ORF">AB4876_11915</name>
</gene>
<comment type="similarity">
    <text evidence="1">Belongs to the short-chain dehydrogenases/reductases (SDR) family.</text>
</comment>
<organism evidence="3 4">
    <name type="scientific">Zhongshania guokunii</name>
    <dbReference type="NCBI Taxonomy" id="641783"/>
    <lineage>
        <taxon>Bacteria</taxon>
        <taxon>Pseudomonadati</taxon>
        <taxon>Pseudomonadota</taxon>
        <taxon>Gammaproteobacteria</taxon>
        <taxon>Cellvibrionales</taxon>
        <taxon>Spongiibacteraceae</taxon>
        <taxon>Zhongshania</taxon>
    </lineage>
</organism>
<evidence type="ECO:0000256" key="2">
    <source>
        <dbReference type="ARBA" id="ARBA00023002"/>
    </source>
</evidence>
<dbReference type="RefSeq" id="WP_368381884.1">
    <property type="nucleotide sequence ID" value="NZ_JBFRYA010000009.1"/>
</dbReference>
<dbReference type="EC" id="1.1.1.-" evidence="3"/>
<evidence type="ECO:0000256" key="1">
    <source>
        <dbReference type="ARBA" id="ARBA00006484"/>
    </source>
</evidence>
<reference evidence="3 4" key="1">
    <citation type="journal article" date="2011" name="Int. J. Syst. Evol. Microbiol.">
        <title>Zhongshania antarctica gen. nov., sp. nov. and Zhongshania guokunii sp. nov., gammaproteobacteria respectively isolated from coastal attached (fast) ice and surface seawater of the Antarctic.</title>
        <authorList>
            <person name="Li H.J."/>
            <person name="Zhang X.Y."/>
            <person name="Chen C.X."/>
            <person name="Zhang Y.J."/>
            <person name="Gao Z.M."/>
            <person name="Yu Y."/>
            <person name="Chen X.L."/>
            <person name="Chen B."/>
            <person name="Zhang Y.Z."/>
        </authorList>
    </citation>
    <scope>NUCLEOTIDE SEQUENCE [LARGE SCALE GENOMIC DNA]</scope>
    <source>
        <strain evidence="3 4">ZS6-22T</strain>
    </source>
</reference>
<dbReference type="Pfam" id="PF13561">
    <property type="entry name" value="adh_short_C2"/>
    <property type="match status" value="1"/>
</dbReference>
<dbReference type="CDD" id="cd05233">
    <property type="entry name" value="SDR_c"/>
    <property type="match status" value="1"/>
</dbReference>
<keyword evidence="4" id="KW-1185">Reference proteome</keyword>
<dbReference type="InterPro" id="IPR020904">
    <property type="entry name" value="Sc_DH/Rdtase_CS"/>
</dbReference>
<dbReference type="SUPFAM" id="SSF51735">
    <property type="entry name" value="NAD(P)-binding Rossmann-fold domains"/>
    <property type="match status" value="1"/>
</dbReference>
<sequence length="267" mass="28634">MDRLAKKVAVITGAGAGIGRASALRFAAEGAAVLVTDLNLDAADKVVAEIVEQGGRALSLKVDVGEEQELNAMIELAVKQFGRIDVLFNNAVINSKEMSLRDRDFLNFDSEVFFTKMRVNALSGVLATKYALPYMLKQGAGSVIFTSSTSSVAGEVSQFTYGASKAAVNFFVQSIAATYGKSGIRCNAILPGVIQTESMEMWANENMKSAFLDIQNVPRLGRPEDIANMALFLASDESSYVNGSLYQVNGGMTCATPMVPVVRKYLI</sequence>
<evidence type="ECO:0000313" key="4">
    <source>
        <dbReference type="Proteomes" id="UP001557485"/>
    </source>
</evidence>
<dbReference type="PANTHER" id="PTHR43669">
    <property type="entry name" value="5-KETO-D-GLUCONATE 5-REDUCTASE"/>
    <property type="match status" value="1"/>
</dbReference>
<dbReference type="NCBIfam" id="NF005559">
    <property type="entry name" value="PRK07231.1"/>
    <property type="match status" value="1"/>
</dbReference>
<dbReference type="Gene3D" id="3.40.50.720">
    <property type="entry name" value="NAD(P)-binding Rossmann-like Domain"/>
    <property type="match status" value="1"/>
</dbReference>
<dbReference type="GO" id="GO:0016491">
    <property type="term" value="F:oxidoreductase activity"/>
    <property type="evidence" value="ECO:0007669"/>
    <property type="project" value="UniProtKB-KW"/>
</dbReference>
<keyword evidence="2 3" id="KW-0560">Oxidoreductase</keyword>
<dbReference type="PROSITE" id="PS00061">
    <property type="entry name" value="ADH_SHORT"/>
    <property type="match status" value="1"/>
</dbReference>
<name>A0ABV3U7S5_9GAMM</name>
<dbReference type="PRINTS" id="PR00080">
    <property type="entry name" value="SDRFAMILY"/>
</dbReference>
<dbReference type="Proteomes" id="UP001557485">
    <property type="component" value="Unassembled WGS sequence"/>
</dbReference>
<dbReference type="PANTHER" id="PTHR43669:SF14">
    <property type="entry name" value="OXIDOREDUCTASE"/>
    <property type="match status" value="1"/>
</dbReference>
<accession>A0ABV3U7S5</accession>